<gene>
    <name evidence="2" type="ORF">S7711_08632</name>
</gene>
<dbReference type="PANTHER" id="PTHR36182">
    <property type="entry name" value="PROTEIN, PUTATIVE (AFU_ORTHOLOGUE AFUA_6G10930)-RELATED"/>
    <property type="match status" value="1"/>
</dbReference>
<keyword evidence="3" id="KW-1185">Reference proteome</keyword>
<keyword evidence="1" id="KW-0732">Signal</keyword>
<evidence type="ECO:0000313" key="3">
    <source>
        <dbReference type="Proteomes" id="UP000028045"/>
    </source>
</evidence>
<dbReference type="HOGENOM" id="CLU_032571_1_0_1"/>
<evidence type="ECO:0000256" key="1">
    <source>
        <dbReference type="SAM" id="SignalP"/>
    </source>
</evidence>
<feature type="chain" id="PRO_5001771678" description="Chitin-binding type-4 domain-containing protein" evidence="1">
    <location>
        <begin position="17"/>
        <end position="320"/>
    </location>
</feature>
<dbReference type="Gene3D" id="2.70.50.70">
    <property type="match status" value="1"/>
</dbReference>
<sequence length="320" mass="34017">MKTVVLLGAFIAFVEAHMIMNAPVPYGRSSLNNSPLLFDGSDFPCKQRPEVYAIEGASNTYALGSVNPLNFIGTAVHGGGSCQVSITYDEEPNQSSVWKVITSIEGGCPAQDQIVNMGEDASAPNPYQYHFTIPSDIPTGKGTIAWTWFNKVGDREMYMNCGPLTLTGTCGSQGNFDRLPDMFRANIGNHCYVPENADVAFPNPGEYVTRLNGATDAFQAPTGLACDSVARSIPTSTFTGSVLSGALTSSGSRMQTSIQTSEAIEPTQTDAIEPVCTVEGSWNCIDQVAFQRCVGGIWSVPQQLAPGVSCSPGISAELWG</sequence>
<accession>A0A084BCL2</accession>
<dbReference type="Proteomes" id="UP000028045">
    <property type="component" value="Unassembled WGS sequence"/>
</dbReference>
<dbReference type="PANTHER" id="PTHR36182:SF2">
    <property type="entry name" value="LYTIC POLYSACCHARIDE MONOOXYGENASE"/>
    <property type="match status" value="1"/>
</dbReference>
<reference evidence="2 3" key="1">
    <citation type="journal article" date="2014" name="BMC Genomics">
        <title>Comparative genome sequencing reveals chemotype-specific gene clusters in the toxigenic black mold Stachybotrys.</title>
        <authorList>
            <person name="Semeiks J."/>
            <person name="Borek D."/>
            <person name="Otwinowski Z."/>
            <person name="Grishin N.V."/>
        </authorList>
    </citation>
    <scope>NUCLEOTIDE SEQUENCE [LARGE SCALE GENOMIC DNA]</scope>
    <source>
        <strain evidence="3">CBS 109288 / IBT 7711</strain>
    </source>
</reference>
<dbReference type="AlphaFoldDB" id="A0A084BCL2"/>
<name>A0A084BCL2_STACB</name>
<protein>
    <recommendedName>
        <fullName evidence="4">Chitin-binding type-4 domain-containing protein</fullName>
    </recommendedName>
</protein>
<evidence type="ECO:0000313" key="2">
    <source>
        <dbReference type="EMBL" id="KEY75291.1"/>
    </source>
</evidence>
<dbReference type="EMBL" id="KL647379">
    <property type="protein sequence ID" value="KEY75291.1"/>
    <property type="molecule type" value="Genomic_DNA"/>
</dbReference>
<organism evidence="2 3">
    <name type="scientific">Stachybotrys chartarum (strain CBS 109288 / IBT 7711)</name>
    <name type="common">Toxic black mold</name>
    <name type="synonym">Stilbospora chartarum</name>
    <dbReference type="NCBI Taxonomy" id="1280523"/>
    <lineage>
        <taxon>Eukaryota</taxon>
        <taxon>Fungi</taxon>
        <taxon>Dikarya</taxon>
        <taxon>Ascomycota</taxon>
        <taxon>Pezizomycotina</taxon>
        <taxon>Sordariomycetes</taxon>
        <taxon>Hypocreomycetidae</taxon>
        <taxon>Hypocreales</taxon>
        <taxon>Stachybotryaceae</taxon>
        <taxon>Stachybotrys</taxon>
    </lineage>
</organism>
<proteinExistence type="predicted"/>
<evidence type="ECO:0008006" key="4">
    <source>
        <dbReference type="Google" id="ProtNLM"/>
    </source>
</evidence>
<dbReference type="OrthoDB" id="2342176at2759"/>
<feature type="signal peptide" evidence="1">
    <location>
        <begin position="1"/>
        <end position="16"/>
    </location>
</feature>